<dbReference type="InterPro" id="IPR017441">
    <property type="entry name" value="Protein_kinase_ATP_BS"/>
</dbReference>
<dbReference type="PANTHER" id="PTHR44329">
    <property type="entry name" value="SERINE/THREONINE-PROTEIN KINASE TNNI3K-RELATED"/>
    <property type="match status" value="1"/>
</dbReference>
<reference evidence="7 8" key="1">
    <citation type="submission" date="2024-04" db="EMBL/GenBank/DDBJ databases">
        <title>Tritrichomonas musculus Genome.</title>
        <authorList>
            <person name="Alves-Ferreira E."/>
            <person name="Grigg M."/>
            <person name="Lorenzi H."/>
            <person name="Galac M."/>
        </authorList>
    </citation>
    <scope>NUCLEOTIDE SEQUENCE [LARGE SCALE GENOMIC DNA]</scope>
    <source>
        <strain evidence="7 8">EAF2021</strain>
    </source>
</reference>
<evidence type="ECO:0000313" key="7">
    <source>
        <dbReference type="EMBL" id="KAK8888404.1"/>
    </source>
</evidence>
<name>A0ABR2KBC1_9EUKA</name>
<feature type="region of interest" description="Disordered" evidence="5">
    <location>
        <begin position="924"/>
        <end position="943"/>
    </location>
</feature>
<feature type="region of interest" description="Disordered" evidence="5">
    <location>
        <begin position="1077"/>
        <end position="1104"/>
    </location>
</feature>
<dbReference type="CDD" id="cd13999">
    <property type="entry name" value="STKc_MAP3K-like"/>
    <property type="match status" value="1"/>
</dbReference>
<dbReference type="Proteomes" id="UP001470230">
    <property type="component" value="Unassembled WGS sequence"/>
</dbReference>
<keyword evidence="2 4" id="KW-0547">Nucleotide-binding</keyword>
<dbReference type="InterPro" id="IPR008271">
    <property type="entry name" value="Ser/Thr_kinase_AS"/>
</dbReference>
<keyword evidence="1" id="KW-0808">Transferase</keyword>
<dbReference type="PANTHER" id="PTHR44329:SF298">
    <property type="entry name" value="MIXED LINEAGE KINASE DOMAIN-LIKE PROTEIN"/>
    <property type="match status" value="1"/>
</dbReference>
<dbReference type="InterPro" id="IPR000719">
    <property type="entry name" value="Prot_kinase_dom"/>
</dbReference>
<dbReference type="Gene3D" id="3.30.200.20">
    <property type="entry name" value="Phosphorylase Kinase, domain 1"/>
    <property type="match status" value="1"/>
</dbReference>
<comment type="caution">
    <text evidence="7">The sequence shown here is derived from an EMBL/GenBank/DDBJ whole genome shotgun (WGS) entry which is preliminary data.</text>
</comment>
<keyword evidence="3 4" id="KW-0067">ATP-binding</keyword>
<dbReference type="InterPro" id="IPR011009">
    <property type="entry name" value="Kinase-like_dom_sf"/>
</dbReference>
<evidence type="ECO:0000256" key="1">
    <source>
        <dbReference type="ARBA" id="ARBA00022527"/>
    </source>
</evidence>
<sequence length="1218" mass="137609">MKQAIIPQNVPFDAGLELICARIAAVCKANPPPYIHCSKINTFMLNIKEISQSIQTHHYETPKRLPITIRNHFQGFISMLEQFQQIHSHCCRDTCAQFALTTSMREVYNEFLTMRKDSAKHLETLGLSDLASKMIIPETELQSQNEVDVKRISIIIKQLRRRRDVQHRPDVMKHLDCRTASLTELGVSLDDEDTEIITIPELPASLNFLLQFDDLEFGEVIGSGQSGRVVHGFIKSTGEEVAIKVLHTRILSSSDLDMFRREIFTMAVLSHPMLVKFCGYTSDSPFCIVTEYMCNGSLYDFLKTRGDELSPTERTLIALDVARGMEFLHSRGIIHRDLKSLNVLLDSKKRGKIGDFGLSRIKSSAPMTGLIGTTLWMAPEVLLSTPFYDEKVDVYSFGILLWELLTGKPPYDNNVSTELTRDIVEQNKRPPIPKDTPEHLRNLIVSCWEAEPSKRPPFHQIVANLSDPSYQIPGSERMTFLKEAGLSRRNHAYASSSPLSINSHDLTFRHISDQPLSLLCYRFNDNPLRAVRRISEAISAGNIEHINSSLNQLLASSRSKDVDWSTVMPAFLEVVMKCPIKFKNRLLQTFFELIERPGSIDYANTKIISQQLTVNRRKNEDADDIEKVKNLNESTLNLILMNLNFQKYPALFQQDVIEGLLGLSKHPQQPIRIKALLLLFDIAKTDIELCSNIEFINGFLNFTLRKLPTNFLQNILTVAEIILQIIQSIDNKVIERLIMLMKILQPPLLPLLSACIEECFKFENVMLNFSGSIWLTAVSNFDSFMPLFLHFRDTLPNNYPDIAKALCLASEKSDTALETLISFCNIHECMVLETGKRLPINSSNHKLLTKLYLIIVDFDEVYDSLTRIYEFYAVSVYLLNSDKIDKVCSIFKSHQFNSEYLIQSNLCETITNIFISLNQKMSSKNTKNDSTDNLSLQPTRTSSTPSFVAVGSNASVNSSLNNLSSNSSDVKEMNSLGDSSSESISNNNDSSLIPHSSLLNSFQLSFSKSTLKIIEKYQVSIMSLIFTISCKINVPELRPCIPFLFDILENNRSHIQNLNINSNSIQNLNGNSNSLSQPFSSFPHSHSSPSSATNSSTSLSNNSPQHRKESIMHLAFLCLCVFAKYGTENFDFNLLTLFAAKYVNYENQISQDASAFELTSYAASISNLDDVIGVFFFYLKNEKQTAVANFGKMLIKLAEKNSKNVSPANINRLKSIFQ</sequence>
<evidence type="ECO:0000256" key="5">
    <source>
        <dbReference type="SAM" id="MobiDB-lite"/>
    </source>
</evidence>
<accession>A0ABR2KBC1</accession>
<dbReference type="PROSITE" id="PS00108">
    <property type="entry name" value="PROTEIN_KINASE_ST"/>
    <property type="match status" value="1"/>
</dbReference>
<dbReference type="PRINTS" id="PR00109">
    <property type="entry name" value="TYRKINASE"/>
</dbReference>
<feature type="binding site" evidence="4">
    <location>
        <position position="244"/>
    </location>
    <ligand>
        <name>ATP</name>
        <dbReference type="ChEBI" id="CHEBI:30616"/>
    </ligand>
</feature>
<feature type="compositionally biased region" description="Polar residues" evidence="5">
    <location>
        <begin position="931"/>
        <end position="943"/>
    </location>
</feature>
<dbReference type="InterPro" id="IPR051681">
    <property type="entry name" value="Ser/Thr_Kinases-Pseudokinases"/>
</dbReference>
<dbReference type="PROSITE" id="PS00107">
    <property type="entry name" value="PROTEIN_KINASE_ATP"/>
    <property type="match status" value="1"/>
</dbReference>
<dbReference type="PROSITE" id="PS50011">
    <property type="entry name" value="PROTEIN_KINASE_DOM"/>
    <property type="match status" value="1"/>
</dbReference>
<protein>
    <recommendedName>
        <fullName evidence="6">Protein kinase domain-containing protein</fullName>
    </recommendedName>
</protein>
<dbReference type="SUPFAM" id="SSF48371">
    <property type="entry name" value="ARM repeat"/>
    <property type="match status" value="1"/>
</dbReference>
<dbReference type="InterPro" id="IPR016024">
    <property type="entry name" value="ARM-type_fold"/>
</dbReference>
<keyword evidence="8" id="KW-1185">Reference proteome</keyword>
<dbReference type="InterPro" id="IPR001245">
    <property type="entry name" value="Ser-Thr/Tyr_kinase_cat_dom"/>
</dbReference>
<evidence type="ECO:0000259" key="6">
    <source>
        <dbReference type="PROSITE" id="PS50011"/>
    </source>
</evidence>
<evidence type="ECO:0000256" key="4">
    <source>
        <dbReference type="PROSITE-ProRule" id="PRU10141"/>
    </source>
</evidence>
<dbReference type="EMBL" id="JAPFFF010000006">
    <property type="protein sequence ID" value="KAK8888404.1"/>
    <property type="molecule type" value="Genomic_DNA"/>
</dbReference>
<evidence type="ECO:0000256" key="3">
    <source>
        <dbReference type="ARBA" id="ARBA00022840"/>
    </source>
</evidence>
<evidence type="ECO:0000256" key="2">
    <source>
        <dbReference type="ARBA" id="ARBA00022741"/>
    </source>
</evidence>
<proteinExistence type="predicted"/>
<dbReference type="SUPFAM" id="SSF56112">
    <property type="entry name" value="Protein kinase-like (PK-like)"/>
    <property type="match status" value="1"/>
</dbReference>
<dbReference type="SMART" id="SM00220">
    <property type="entry name" value="S_TKc"/>
    <property type="match status" value="1"/>
</dbReference>
<dbReference type="Gene3D" id="1.10.510.10">
    <property type="entry name" value="Transferase(Phosphotransferase) domain 1"/>
    <property type="match status" value="1"/>
</dbReference>
<organism evidence="7 8">
    <name type="scientific">Tritrichomonas musculus</name>
    <dbReference type="NCBI Taxonomy" id="1915356"/>
    <lineage>
        <taxon>Eukaryota</taxon>
        <taxon>Metamonada</taxon>
        <taxon>Parabasalia</taxon>
        <taxon>Tritrichomonadida</taxon>
        <taxon>Tritrichomonadidae</taxon>
        <taxon>Tritrichomonas</taxon>
    </lineage>
</organism>
<feature type="region of interest" description="Disordered" evidence="5">
    <location>
        <begin position="963"/>
        <end position="987"/>
    </location>
</feature>
<gene>
    <name evidence="7" type="ORF">M9Y10_039474</name>
</gene>
<keyword evidence="1" id="KW-0723">Serine/threonine-protein kinase</keyword>
<feature type="domain" description="Protein kinase" evidence="6">
    <location>
        <begin position="215"/>
        <end position="470"/>
    </location>
</feature>
<evidence type="ECO:0000313" key="8">
    <source>
        <dbReference type="Proteomes" id="UP001470230"/>
    </source>
</evidence>
<keyword evidence="1" id="KW-0418">Kinase</keyword>
<dbReference type="Pfam" id="PF07714">
    <property type="entry name" value="PK_Tyr_Ser-Thr"/>
    <property type="match status" value="1"/>
</dbReference>